<dbReference type="Proteomes" id="UP000189810">
    <property type="component" value="Chromosome I"/>
</dbReference>
<gene>
    <name evidence="1" type="ORF">SAMN05444391_0144</name>
</gene>
<dbReference type="RefSeq" id="WP_079653348.1">
    <property type="nucleotide sequence ID" value="NZ_LT670846.1"/>
</dbReference>
<dbReference type="OrthoDB" id="14941at2"/>
<dbReference type="AlphaFoldDB" id="A0A1M6QAA6"/>
<sequence length="108" mass="12417">MKQAIRLFHAIVTKYTDLVWMKSRDDLISKCMKALRAYSEDKEPEDKKGIEDSLEILRDFVQNNREAVPVVLSLLSLYVKSPTPCKSRLISFSEVLLEDNRASQTGRV</sequence>
<reference evidence="1 2" key="1">
    <citation type="submission" date="2016-11" db="EMBL/GenBank/DDBJ databases">
        <authorList>
            <person name="Jaros S."/>
            <person name="Januszkiewicz K."/>
            <person name="Wedrychowicz H."/>
        </authorList>
    </citation>
    <scope>NUCLEOTIDE SEQUENCE [LARGE SCALE GENOMIC DNA]</scope>
    <source>
        <strain evidence="1 2">DSM 19557</strain>
    </source>
</reference>
<organism evidence="1 2">
    <name type="scientific">Thermocrinis minervae</name>
    <dbReference type="NCBI Taxonomy" id="381751"/>
    <lineage>
        <taxon>Bacteria</taxon>
        <taxon>Pseudomonadati</taxon>
        <taxon>Aquificota</taxon>
        <taxon>Aquificia</taxon>
        <taxon>Aquificales</taxon>
        <taxon>Aquificaceae</taxon>
        <taxon>Thermocrinis</taxon>
    </lineage>
</organism>
<keyword evidence="2" id="KW-1185">Reference proteome</keyword>
<dbReference type="STRING" id="381751.SAMN05444391_0144"/>
<accession>A0A1M6QAA6</accession>
<evidence type="ECO:0000313" key="1">
    <source>
        <dbReference type="EMBL" id="SHK17027.1"/>
    </source>
</evidence>
<evidence type="ECO:0000313" key="2">
    <source>
        <dbReference type="Proteomes" id="UP000189810"/>
    </source>
</evidence>
<protein>
    <submittedName>
        <fullName evidence="1">Uncharacterized protein</fullName>
    </submittedName>
</protein>
<name>A0A1M6QAA6_9AQUI</name>
<dbReference type="EMBL" id="LT670846">
    <property type="protein sequence ID" value="SHK17027.1"/>
    <property type="molecule type" value="Genomic_DNA"/>
</dbReference>
<proteinExistence type="predicted"/>